<comment type="caution">
    <text evidence="2">The sequence shown here is derived from an EMBL/GenBank/DDBJ whole genome shotgun (WGS) entry which is preliminary data.</text>
</comment>
<dbReference type="Proteomes" id="UP001580928">
    <property type="component" value="Unassembled WGS sequence"/>
</dbReference>
<dbReference type="RefSeq" id="WP_375557610.1">
    <property type="nucleotide sequence ID" value="NZ_JBBVGT010000002.1"/>
</dbReference>
<gene>
    <name evidence="2" type="ORF">WKR92_09580</name>
</gene>
<protein>
    <submittedName>
        <fullName evidence="2">Helix-turn-helix domain-containing protein</fullName>
    </submittedName>
</protein>
<sequence length="88" mass="9940">MSNPFEAIDERLTKIEELLQASIMKDKSVSIIEKRALVTRKTAAKYLCVSEQTIIRLEQSGSINPILVGGSIRFDLDNLNEFIKNNTK</sequence>
<evidence type="ECO:0000313" key="2">
    <source>
        <dbReference type="EMBL" id="MFB5946081.1"/>
    </source>
</evidence>
<evidence type="ECO:0000313" key="3">
    <source>
        <dbReference type="Proteomes" id="UP001580928"/>
    </source>
</evidence>
<evidence type="ECO:0000259" key="1">
    <source>
        <dbReference type="Pfam" id="PF12728"/>
    </source>
</evidence>
<dbReference type="InterPro" id="IPR041657">
    <property type="entry name" value="HTH_17"/>
</dbReference>
<name>A0ABV5CET7_9SPHI</name>
<proteinExistence type="predicted"/>
<keyword evidence="3" id="KW-1185">Reference proteome</keyword>
<organism evidence="2 3">
    <name type="scientific">Albibacterium profundi</name>
    <dbReference type="NCBI Taxonomy" id="3134906"/>
    <lineage>
        <taxon>Bacteria</taxon>
        <taxon>Pseudomonadati</taxon>
        <taxon>Bacteroidota</taxon>
        <taxon>Sphingobacteriia</taxon>
        <taxon>Sphingobacteriales</taxon>
        <taxon>Sphingobacteriaceae</taxon>
        <taxon>Albibacterium</taxon>
    </lineage>
</organism>
<accession>A0ABV5CET7</accession>
<reference evidence="2 3" key="1">
    <citation type="submission" date="2024-04" db="EMBL/GenBank/DDBJ databases">
        <title>Albibacterium profundi sp. nov., isolated from sediment of the Challenger Deep of Mariana Trench.</title>
        <authorList>
            <person name="Wang Y."/>
        </authorList>
    </citation>
    <scope>NUCLEOTIDE SEQUENCE [LARGE SCALE GENOMIC DNA]</scope>
    <source>
        <strain evidence="2 3">RHL897</strain>
    </source>
</reference>
<dbReference type="EMBL" id="JBBVGT010000002">
    <property type="protein sequence ID" value="MFB5946081.1"/>
    <property type="molecule type" value="Genomic_DNA"/>
</dbReference>
<dbReference type="InterPro" id="IPR009061">
    <property type="entry name" value="DNA-bd_dom_put_sf"/>
</dbReference>
<dbReference type="SUPFAM" id="SSF46955">
    <property type="entry name" value="Putative DNA-binding domain"/>
    <property type="match status" value="1"/>
</dbReference>
<dbReference type="Pfam" id="PF12728">
    <property type="entry name" value="HTH_17"/>
    <property type="match status" value="1"/>
</dbReference>
<feature type="domain" description="Helix-turn-helix" evidence="1">
    <location>
        <begin position="39"/>
        <end position="86"/>
    </location>
</feature>